<keyword evidence="3" id="KW-1185">Reference proteome</keyword>
<evidence type="ECO:0000313" key="3">
    <source>
        <dbReference type="Proteomes" id="UP000000822"/>
    </source>
</evidence>
<reference evidence="2 3" key="2">
    <citation type="journal article" date="2002" name="Nucleic Acids Res.">
        <title>Genome sequence of Oceanobacillus iheyensis isolated from the Iheya Ridge and its unexpected adaptive capabilities to extreme environments.</title>
        <authorList>
            <person name="Takami H."/>
            <person name="Takaki Y."/>
            <person name="Uchiyama I."/>
        </authorList>
    </citation>
    <scope>NUCLEOTIDE SEQUENCE [LARGE SCALE GENOMIC DNA]</scope>
    <source>
        <strain evidence="3">DSM 14371 / CIP 107618 / JCM 11309 / KCTC 3954 / HTE831</strain>
    </source>
</reference>
<dbReference type="AlphaFoldDB" id="Q8ELC3"/>
<evidence type="ECO:0000313" key="2">
    <source>
        <dbReference type="EMBL" id="BAC15264.1"/>
    </source>
</evidence>
<name>Q8ELC3_OCEIH</name>
<proteinExistence type="predicted"/>
<dbReference type="InterPro" id="IPR025438">
    <property type="entry name" value="DUF4180"/>
</dbReference>
<organism evidence="2 3">
    <name type="scientific">Oceanobacillus iheyensis (strain DSM 14371 / CIP 107618 / JCM 11309 / KCTC 3954 / HTE831)</name>
    <dbReference type="NCBI Taxonomy" id="221109"/>
    <lineage>
        <taxon>Bacteria</taxon>
        <taxon>Bacillati</taxon>
        <taxon>Bacillota</taxon>
        <taxon>Bacilli</taxon>
        <taxon>Bacillales</taxon>
        <taxon>Bacillaceae</taxon>
        <taxon>Oceanobacillus</taxon>
    </lineage>
</organism>
<dbReference type="eggNOG" id="COG1695">
    <property type="taxonomic scope" value="Bacteria"/>
</dbReference>
<sequence>MNIKKTEVNGQIIAIVHSDSILLTNEQSALDTMMTISHETESNRITLNKEAISEDFFNLRTRIAGDILQKFINYNIKFAIIGDFSSYTSKSLNDFMYECNKGNHIFFVSSEQEAIDKLSNAK</sequence>
<accession>Q8ELC3</accession>
<dbReference type="STRING" id="221109.gene:10735560"/>
<dbReference type="OrthoDB" id="8595425at2"/>
<protein>
    <recommendedName>
        <fullName evidence="1">DUF4180 domain-containing protein</fullName>
    </recommendedName>
</protein>
<dbReference type="EMBL" id="BA000028">
    <property type="protein sequence ID" value="BAC15264.1"/>
    <property type="molecule type" value="Genomic_DNA"/>
</dbReference>
<gene>
    <name evidence="2" type="ordered locus">OB3308</name>
</gene>
<dbReference type="HOGENOM" id="CLU_151995_1_0_9"/>
<reference evidence="2 3" key="1">
    <citation type="journal article" date="2001" name="FEMS Microbiol. Lett.">
        <title>Oceanobacillus iheyensis gen. nov., sp. nov., a deep-sea extremely halotolerant and alkaliphilic species isolated from a depth of 1050 m on the Iheya Ridge.</title>
        <authorList>
            <person name="Lu J."/>
            <person name="Nogi Y."/>
            <person name="Takami H."/>
        </authorList>
    </citation>
    <scope>NUCLEOTIDE SEQUENCE [LARGE SCALE GENOMIC DNA]</scope>
    <source>
        <strain evidence="3">DSM 14371 / CIP 107618 / JCM 11309 / KCTC 3954 / HTE831</strain>
    </source>
</reference>
<evidence type="ECO:0000259" key="1">
    <source>
        <dbReference type="Pfam" id="PF13788"/>
    </source>
</evidence>
<feature type="domain" description="DUF4180" evidence="1">
    <location>
        <begin position="9"/>
        <end position="118"/>
    </location>
</feature>
<dbReference type="KEGG" id="oih:OB3308"/>
<dbReference type="RefSeq" id="WP_011067704.1">
    <property type="nucleotide sequence ID" value="NC_004193.1"/>
</dbReference>
<dbReference type="Pfam" id="PF13788">
    <property type="entry name" value="DUF4180"/>
    <property type="match status" value="1"/>
</dbReference>
<dbReference type="Proteomes" id="UP000000822">
    <property type="component" value="Chromosome"/>
</dbReference>